<protein>
    <submittedName>
        <fullName evidence="2">Uncharacterized protein</fullName>
    </submittedName>
</protein>
<reference evidence="2" key="1">
    <citation type="journal article" date="2022" name="bioRxiv">
        <title>Deciphering the potential niche of two novel black yeast fungi from a biological soil crust based on their genomes, phenotypes, and melanin regulation.</title>
        <authorList>
            <consortium name="DOE Joint Genome Institute"/>
            <person name="Carr E.C."/>
            <person name="Barton Q."/>
            <person name="Grambo S."/>
            <person name="Sullivan M."/>
            <person name="Renfro C.M."/>
            <person name="Kuo A."/>
            <person name="Pangilinan J."/>
            <person name="Lipzen A."/>
            <person name="Keymanesh K."/>
            <person name="Savage E."/>
            <person name="Barry K."/>
            <person name="Grigoriev I.V."/>
            <person name="Riekhof W.R."/>
            <person name="Harris S.S."/>
        </authorList>
    </citation>
    <scope>NUCLEOTIDE SEQUENCE</scope>
    <source>
        <strain evidence="2">JF 03-4F</strain>
    </source>
</reference>
<dbReference type="Proteomes" id="UP001203852">
    <property type="component" value="Unassembled WGS sequence"/>
</dbReference>
<proteinExistence type="predicted"/>
<name>A0AAN6IBM1_9EURO</name>
<evidence type="ECO:0000313" key="2">
    <source>
        <dbReference type="EMBL" id="KAI1611887.1"/>
    </source>
</evidence>
<keyword evidence="3" id="KW-1185">Reference proteome</keyword>
<feature type="region of interest" description="Disordered" evidence="1">
    <location>
        <begin position="164"/>
        <end position="223"/>
    </location>
</feature>
<evidence type="ECO:0000256" key="1">
    <source>
        <dbReference type="SAM" id="MobiDB-lite"/>
    </source>
</evidence>
<gene>
    <name evidence="2" type="ORF">EDD36DRAFT_419754</name>
</gene>
<sequence>MFFNGDEHEIVVQGIPRRVRMVYDADGVTPLHDNAKREAIVFEIHMGNNVWQTLNGTVNGPTDLRNEVYTHMGFAAPAGAHGTWSLFTLIRGGVRMGNWAQERQNWHNRVYVPYLAQYGARPGVQGLGLGSGGRARVGGGGNAGRGGGGGGGVGGGPAVGGGPVAVAGRGGRGGGNAGRGGGAAGRGGGAAGRGGGRGGGNAGRGGGAAGRGAGRGGGQGGNP</sequence>
<dbReference type="AlphaFoldDB" id="A0AAN6IBM1"/>
<comment type="caution">
    <text evidence="2">The sequence shown here is derived from an EMBL/GenBank/DDBJ whole genome shotgun (WGS) entry which is preliminary data.</text>
</comment>
<dbReference type="EMBL" id="MU404355">
    <property type="protein sequence ID" value="KAI1611887.1"/>
    <property type="molecule type" value="Genomic_DNA"/>
</dbReference>
<evidence type="ECO:0000313" key="3">
    <source>
        <dbReference type="Proteomes" id="UP001203852"/>
    </source>
</evidence>
<accession>A0AAN6IBM1</accession>
<organism evidence="2 3">
    <name type="scientific">Exophiala viscosa</name>
    <dbReference type="NCBI Taxonomy" id="2486360"/>
    <lineage>
        <taxon>Eukaryota</taxon>
        <taxon>Fungi</taxon>
        <taxon>Dikarya</taxon>
        <taxon>Ascomycota</taxon>
        <taxon>Pezizomycotina</taxon>
        <taxon>Eurotiomycetes</taxon>
        <taxon>Chaetothyriomycetidae</taxon>
        <taxon>Chaetothyriales</taxon>
        <taxon>Herpotrichiellaceae</taxon>
        <taxon>Exophiala</taxon>
    </lineage>
</organism>